<gene>
    <name evidence="3" type="ORF">HXO65_04520</name>
</gene>
<feature type="transmembrane region" description="Helical" evidence="2">
    <location>
        <begin position="34"/>
        <end position="55"/>
    </location>
</feature>
<feature type="region of interest" description="Disordered" evidence="1">
    <location>
        <begin position="1"/>
        <end position="28"/>
    </location>
</feature>
<evidence type="ECO:0000256" key="2">
    <source>
        <dbReference type="SAM" id="Phobius"/>
    </source>
</evidence>
<comment type="caution">
    <text evidence="3">The sequence shown here is derived from an EMBL/GenBank/DDBJ whole genome shotgun (WGS) entry which is preliminary data.</text>
</comment>
<evidence type="ECO:0000256" key="1">
    <source>
        <dbReference type="SAM" id="MobiDB-lite"/>
    </source>
</evidence>
<evidence type="ECO:0000313" key="4">
    <source>
        <dbReference type="Proteomes" id="UP000785653"/>
    </source>
</evidence>
<dbReference type="Proteomes" id="UP000785653">
    <property type="component" value="Unassembled WGS sequence"/>
</dbReference>
<reference evidence="3" key="1">
    <citation type="submission" date="2020-04" db="EMBL/GenBank/DDBJ databases">
        <title>Deep metagenomics examines the oral microbiome during advanced dental caries in children, revealing novel taxa and co-occurrences with host molecules.</title>
        <authorList>
            <person name="Baker J.L."/>
            <person name="Morton J.T."/>
            <person name="Dinis M."/>
            <person name="Alvarez R."/>
            <person name="Tran N.C."/>
            <person name="Knight R."/>
            <person name="Edlund A."/>
        </authorList>
    </citation>
    <scope>NUCLEOTIDE SEQUENCE</scope>
    <source>
        <strain evidence="3">JCVI_47_bin.3</strain>
    </source>
</reference>
<organism evidence="3 4">
    <name type="scientific">Rothia mucilaginosa</name>
    <dbReference type="NCBI Taxonomy" id="43675"/>
    <lineage>
        <taxon>Bacteria</taxon>
        <taxon>Bacillati</taxon>
        <taxon>Actinomycetota</taxon>
        <taxon>Actinomycetes</taxon>
        <taxon>Micrococcales</taxon>
        <taxon>Micrococcaceae</taxon>
        <taxon>Rothia</taxon>
    </lineage>
</organism>
<protein>
    <submittedName>
        <fullName evidence="3">Uncharacterized protein</fullName>
    </submittedName>
</protein>
<keyword evidence="2" id="KW-0472">Membrane</keyword>
<proteinExistence type="predicted"/>
<feature type="compositionally biased region" description="Low complexity" evidence="1">
    <location>
        <begin position="1"/>
        <end position="14"/>
    </location>
</feature>
<keyword evidence="2" id="KW-0812">Transmembrane</keyword>
<sequence>MRATPVPQQPAQPTLETTWLEESENTPAPSPKRAIIVILVAIVTLIASGVAAWVWSAPEQQTPAPQPAATQTARAYTASDYEENRETCHEMYETRDLQLYWSCVVGDIRLGQETDPAVPLASLPPVRLAPKASLGGQTDITFAPDATARCYATGYCFTDATFNAGQTSVQVMFTRGDGDIMGLFVPTADAPTVMTQEVVAPYMPSGAAPDPTVHQATLSRIHMGADTLVGYVFSQPRYCGDTPDECSVKYTARTPIPFTGTTHITTQAEAQN</sequence>
<evidence type="ECO:0000313" key="3">
    <source>
        <dbReference type="EMBL" id="MBF1673454.1"/>
    </source>
</evidence>
<keyword evidence="2" id="KW-1133">Transmembrane helix</keyword>
<name>A0A930LNM7_9MICC</name>
<dbReference type="EMBL" id="JABZXS010000047">
    <property type="protein sequence ID" value="MBF1673454.1"/>
    <property type="molecule type" value="Genomic_DNA"/>
</dbReference>
<accession>A0A930LNM7</accession>
<dbReference type="AlphaFoldDB" id="A0A930LNM7"/>